<proteinExistence type="predicted"/>
<sequence length="141" mass="15204">MTPFEIDLHLERSIGTAGALSASDLLADALRDINGPSPHILHPNKALRFQDRALNRLAPVFAVARCLSIARHNADTPTNEATAELAAFVQAVKGILEQLTCHLVTGDGHQQVGLIGTAAELIRVELHYRFAEPAHAVAYAR</sequence>
<protein>
    <submittedName>
        <fullName evidence="1">Uncharacterized protein</fullName>
    </submittedName>
</protein>
<evidence type="ECO:0000313" key="1">
    <source>
        <dbReference type="EMBL" id="KAA1052953.1"/>
    </source>
</evidence>
<evidence type="ECO:0000313" key="2">
    <source>
        <dbReference type="Proteomes" id="UP000325333"/>
    </source>
</evidence>
<dbReference type="EMBL" id="VEWN01000019">
    <property type="protein sequence ID" value="KAA1052953.1"/>
    <property type="molecule type" value="Genomic_DNA"/>
</dbReference>
<gene>
    <name evidence="1" type="ORF">FH063_003360</name>
</gene>
<name>A0A5B0KM99_9PROT</name>
<dbReference type="Proteomes" id="UP000325333">
    <property type="component" value="Unassembled WGS sequence"/>
</dbReference>
<comment type="caution">
    <text evidence="1">The sequence shown here is derived from an EMBL/GenBank/DDBJ whole genome shotgun (WGS) entry which is preliminary data.</text>
</comment>
<organism evidence="1 2">
    <name type="scientific">Azospirillum argentinense</name>
    <dbReference type="NCBI Taxonomy" id="2970906"/>
    <lineage>
        <taxon>Bacteria</taxon>
        <taxon>Pseudomonadati</taxon>
        <taxon>Pseudomonadota</taxon>
        <taxon>Alphaproteobacteria</taxon>
        <taxon>Rhodospirillales</taxon>
        <taxon>Azospirillaceae</taxon>
        <taxon>Azospirillum</taxon>
    </lineage>
</organism>
<dbReference type="AlphaFoldDB" id="A0A5B0KM99"/>
<reference evidence="1 2" key="1">
    <citation type="submission" date="2019-07" db="EMBL/GenBank/DDBJ databases">
        <title>Genome sequencing of the stress-tolerant strain Azospirillum brasilense Az19.</title>
        <authorList>
            <person name="Maroniche G.A."/>
            <person name="Garcia J.E."/>
            <person name="Pagnussat L."/>
            <person name="Amenta M."/>
            <person name="Creus C.M."/>
        </authorList>
    </citation>
    <scope>NUCLEOTIDE SEQUENCE [LARGE SCALE GENOMIC DNA]</scope>
    <source>
        <strain evidence="1 2">Az19</strain>
    </source>
</reference>
<accession>A0A5B0KM99</accession>
<dbReference type="RefSeq" id="WP_149651508.1">
    <property type="nucleotide sequence ID" value="NZ_VEWN01000019.1"/>
</dbReference>